<evidence type="ECO:0000256" key="2">
    <source>
        <dbReference type="ARBA" id="ARBA00022475"/>
    </source>
</evidence>
<evidence type="ECO:0000256" key="7">
    <source>
        <dbReference type="SAM" id="Phobius"/>
    </source>
</evidence>
<feature type="transmembrane region" description="Helical" evidence="7">
    <location>
        <begin position="357"/>
        <end position="379"/>
    </location>
</feature>
<keyword evidence="4 7" id="KW-1133">Transmembrane helix</keyword>
<sequence>MSESTPATPGTPATPPPRADDGPERGAPVGLTVLLTSVMAFSMAQLFIVGALGPALVDELRMSTTMLGFTTTVGFATAALLSPLAGRVVDRFGARRCLVALLALTALALASISAAPGYGVLLLAITLGGLPQALANPATNTVILAVVPPRRRGAVTGWKQSGVQMGAFAAGLPVAALAAAAGWRFAVACAAVAAACAAVWAWRAVPAAPPRPADGRPAPGRVPASVVWLAVFSLPLGGGLASINTYLPLFAAADLGYREFGAAVLVAVLGVCGIAGRVLWARLAGGDGARADRLPVVLAAGAVLGPVLIGVAPLLPGAGASAWAGAVAIGAFAVAANAVSMLIVMRRAAPVAAGRDSALVSAGFFAGFAVGPPAFGVIADAWGFGAGWAAVAVQFALAAAIALAWRTADRPAADGAGADR</sequence>
<dbReference type="GO" id="GO:0005886">
    <property type="term" value="C:plasma membrane"/>
    <property type="evidence" value="ECO:0007669"/>
    <property type="project" value="UniProtKB-SubCell"/>
</dbReference>
<evidence type="ECO:0000256" key="3">
    <source>
        <dbReference type="ARBA" id="ARBA00022692"/>
    </source>
</evidence>
<reference evidence="9" key="1">
    <citation type="submission" date="2021-10" db="EMBL/GenBank/DDBJ databases">
        <title>Streptomonospora sp. nov., isolated from mangrove soil.</title>
        <authorList>
            <person name="Chen X."/>
            <person name="Ge X."/>
            <person name="Liu W."/>
        </authorList>
    </citation>
    <scope>NUCLEOTIDE SEQUENCE</scope>
    <source>
        <strain evidence="9">S1-112</strain>
    </source>
</reference>
<dbReference type="InterPro" id="IPR020846">
    <property type="entry name" value="MFS_dom"/>
</dbReference>
<dbReference type="Gene3D" id="1.20.1250.20">
    <property type="entry name" value="MFS general substrate transporter like domains"/>
    <property type="match status" value="2"/>
</dbReference>
<evidence type="ECO:0000256" key="6">
    <source>
        <dbReference type="SAM" id="MobiDB-lite"/>
    </source>
</evidence>
<feature type="region of interest" description="Disordered" evidence="6">
    <location>
        <begin position="1"/>
        <end position="26"/>
    </location>
</feature>
<feature type="transmembrane region" description="Helical" evidence="7">
    <location>
        <begin position="97"/>
        <end position="115"/>
    </location>
</feature>
<protein>
    <submittedName>
        <fullName evidence="9">MFS transporter</fullName>
    </submittedName>
</protein>
<dbReference type="InterPro" id="IPR011701">
    <property type="entry name" value="MFS"/>
</dbReference>
<evidence type="ECO:0000256" key="5">
    <source>
        <dbReference type="ARBA" id="ARBA00023136"/>
    </source>
</evidence>
<gene>
    <name evidence="9" type="ORF">LG943_24415</name>
</gene>
<name>A0A9X3NPE2_9ACTN</name>
<evidence type="ECO:0000313" key="9">
    <source>
        <dbReference type="EMBL" id="MDA0567442.1"/>
    </source>
</evidence>
<feature type="transmembrane region" description="Helical" evidence="7">
    <location>
        <begin position="185"/>
        <end position="205"/>
    </location>
</feature>
<feature type="transmembrane region" description="Helical" evidence="7">
    <location>
        <begin position="226"/>
        <end position="248"/>
    </location>
</feature>
<dbReference type="Pfam" id="PF07690">
    <property type="entry name" value="MFS_1"/>
    <property type="match status" value="1"/>
</dbReference>
<dbReference type="EMBL" id="JAJAQC010000057">
    <property type="protein sequence ID" value="MDA0567442.1"/>
    <property type="molecule type" value="Genomic_DNA"/>
</dbReference>
<comment type="subcellular location">
    <subcellularLocation>
        <location evidence="1">Cell membrane</location>
        <topology evidence="1">Multi-pass membrane protein</topology>
    </subcellularLocation>
</comment>
<dbReference type="InterPro" id="IPR036259">
    <property type="entry name" value="MFS_trans_sf"/>
</dbReference>
<keyword evidence="5 7" id="KW-0472">Membrane</keyword>
<accession>A0A9X3NPE2</accession>
<feature type="transmembrane region" description="Helical" evidence="7">
    <location>
        <begin position="385"/>
        <end position="405"/>
    </location>
</feature>
<feature type="transmembrane region" description="Helical" evidence="7">
    <location>
        <begin position="260"/>
        <end position="281"/>
    </location>
</feature>
<dbReference type="AlphaFoldDB" id="A0A9X3NPE2"/>
<dbReference type="PANTHER" id="PTHR43124:SF3">
    <property type="entry name" value="CHLORAMPHENICOL EFFLUX PUMP RV0191"/>
    <property type="match status" value="1"/>
</dbReference>
<comment type="caution">
    <text evidence="9">The sequence shown here is derived from an EMBL/GenBank/DDBJ whole genome shotgun (WGS) entry which is preliminary data.</text>
</comment>
<evidence type="ECO:0000256" key="1">
    <source>
        <dbReference type="ARBA" id="ARBA00004651"/>
    </source>
</evidence>
<dbReference type="Proteomes" id="UP001140076">
    <property type="component" value="Unassembled WGS sequence"/>
</dbReference>
<evidence type="ECO:0000259" key="8">
    <source>
        <dbReference type="PROSITE" id="PS50850"/>
    </source>
</evidence>
<dbReference type="PROSITE" id="PS50850">
    <property type="entry name" value="MFS"/>
    <property type="match status" value="1"/>
</dbReference>
<dbReference type="InterPro" id="IPR050189">
    <property type="entry name" value="MFS_Efflux_Transporters"/>
</dbReference>
<dbReference type="RefSeq" id="WP_270074688.1">
    <property type="nucleotide sequence ID" value="NZ_JAJAQC010000057.1"/>
</dbReference>
<organism evidence="9 10">
    <name type="scientific">Streptomonospora mangrovi</name>
    <dbReference type="NCBI Taxonomy" id="2883123"/>
    <lineage>
        <taxon>Bacteria</taxon>
        <taxon>Bacillati</taxon>
        <taxon>Actinomycetota</taxon>
        <taxon>Actinomycetes</taxon>
        <taxon>Streptosporangiales</taxon>
        <taxon>Nocardiopsidaceae</taxon>
        <taxon>Streptomonospora</taxon>
    </lineage>
</organism>
<feature type="transmembrane region" description="Helical" evidence="7">
    <location>
        <begin position="321"/>
        <end position="345"/>
    </location>
</feature>
<feature type="transmembrane region" description="Helical" evidence="7">
    <location>
        <begin position="65"/>
        <end position="85"/>
    </location>
</feature>
<keyword evidence="10" id="KW-1185">Reference proteome</keyword>
<evidence type="ECO:0000256" key="4">
    <source>
        <dbReference type="ARBA" id="ARBA00022989"/>
    </source>
</evidence>
<dbReference type="GO" id="GO:0022857">
    <property type="term" value="F:transmembrane transporter activity"/>
    <property type="evidence" value="ECO:0007669"/>
    <property type="project" value="InterPro"/>
</dbReference>
<proteinExistence type="predicted"/>
<feature type="compositionally biased region" description="Low complexity" evidence="6">
    <location>
        <begin position="1"/>
        <end position="11"/>
    </location>
</feature>
<keyword evidence="2" id="KW-1003">Cell membrane</keyword>
<keyword evidence="3 7" id="KW-0812">Transmembrane</keyword>
<evidence type="ECO:0000313" key="10">
    <source>
        <dbReference type="Proteomes" id="UP001140076"/>
    </source>
</evidence>
<feature type="domain" description="Major facilitator superfamily (MFS) profile" evidence="8">
    <location>
        <begin position="31"/>
        <end position="410"/>
    </location>
</feature>
<dbReference type="PANTHER" id="PTHR43124">
    <property type="entry name" value="PURINE EFFLUX PUMP PBUE"/>
    <property type="match status" value="1"/>
</dbReference>
<feature type="transmembrane region" description="Helical" evidence="7">
    <location>
        <begin position="31"/>
        <end position="53"/>
    </location>
</feature>
<dbReference type="SUPFAM" id="SSF103473">
    <property type="entry name" value="MFS general substrate transporter"/>
    <property type="match status" value="1"/>
</dbReference>
<feature type="transmembrane region" description="Helical" evidence="7">
    <location>
        <begin position="293"/>
        <end position="315"/>
    </location>
</feature>